<dbReference type="HOGENOM" id="CLU_098620_0_0_14"/>
<dbReference type="EMBL" id="FR773153">
    <property type="protein sequence ID" value="CBY93239.1"/>
    <property type="molecule type" value="Genomic_DNA"/>
</dbReference>
<proteinExistence type="predicted"/>
<dbReference type="AlphaFoldDB" id="E8ZJB8"/>
<feature type="chain" id="PRO_5003236098" description="Lipoprotein" evidence="1">
    <location>
        <begin position="21"/>
        <end position="219"/>
    </location>
</feature>
<protein>
    <recommendedName>
        <fullName evidence="4">Lipoprotein</fullName>
    </recommendedName>
</protein>
<reference evidence="2 3" key="1">
    <citation type="journal article" date="2011" name="J. Bacteriol.">
        <title>Complete genome sequence of Mycoplasma haemofelis, a hemotropic mycoplasma.</title>
        <authorList>
            <person name="Barker E.N."/>
            <person name="Helps C.R."/>
            <person name="Peters I.R."/>
            <person name="Darby A.C."/>
            <person name="Radford A.D."/>
            <person name="Tasker S."/>
        </authorList>
    </citation>
    <scope>NUCLEOTIDE SEQUENCE [LARGE SCALE GENOMIC DNA]</scope>
    <source>
        <strain evidence="2 3">Langford 1</strain>
    </source>
</reference>
<keyword evidence="3" id="KW-1185">Reference proteome</keyword>
<organism evidence="2 3">
    <name type="scientific">Mycoplasma haemofelis (strain Langford 1)</name>
    <name type="common">Haemobartonella felis</name>
    <dbReference type="NCBI Taxonomy" id="941640"/>
    <lineage>
        <taxon>Bacteria</taxon>
        <taxon>Bacillati</taxon>
        <taxon>Mycoplasmatota</taxon>
        <taxon>Mollicutes</taxon>
        <taxon>Mycoplasmataceae</taxon>
        <taxon>Mycoplasma</taxon>
    </lineage>
</organism>
<sequence>MKFGSAALVGGTAAAGMASAAAGYYAFSPSDKEERVISSLLSEDPSRRAIADNEDWSSAWSKYKASNKDVWDLKNSDAEVPEVFKTACKNRLESKVSGRDSEGYRDFVSYCTRDTLVSDLIKDRGKELLDKSKGGSDAGWIKVWKDYISDDRNKSKAKDGDIWKLTGWETENSKNDKAPDVFMTACESNAKKPIYDFNNSLFLDTFKFCTKDTSVSVGV</sequence>
<accession>E8ZJB8</accession>
<name>E8ZJB8_MYCHL</name>
<dbReference type="KEGG" id="mha:HF1_12310"/>
<feature type="signal peptide" evidence="1">
    <location>
        <begin position="1"/>
        <end position="20"/>
    </location>
</feature>
<gene>
    <name evidence="2" type="ORF">HF1_12310</name>
</gene>
<evidence type="ECO:0008006" key="4">
    <source>
        <dbReference type="Google" id="ProtNLM"/>
    </source>
</evidence>
<keyword evidence="1" id="KW-0732">Signal</keyword>
<evidence type="ECO:0000256" key="1">
    <source>
        <dbReference type="SAM" id="SignalP"/>
    </source>
</evidence>
<evidence type="ECO:0000313" key="2">
    <source>
        <dbReference type="EMBL" id="CBY93239.1"/>
    </source>
</evidence>
<evidence type="ECO:0000313" key="3">
    <source>
        <dbReference type="Proteomes" id="UP000008637"/>
    </source>
</evidence>
<dbReference type="Proteomes" id="UP000008637">
    <property type="component" value="Chromosome"/>
</dbReference>